<evidence type="ECO:0000313" key="1">
    <source>
        <dbReference type="EMBL" id="RZC52762.1"/>
    </source>
</evidence>
<accession>A0A4Y7IYE2</accession>
<keyword evidence="2" id="KW-1185">Reference proteome</keyword>
<proteinExistence type="predicted"/>
<dbReference type="EMBL" id="CM010716">
    <property type="protein sequence ID" value="RZC52762.1"/>
    <property type="molecule type" value="Genomic_DNA"/>
</dbReference>
<dbReference type="Proteomes" id="UP000316621">
    <property type="component" value="Chromosome 2"/>
</dbReference>
<organism evidence="1 2">
    <name type="scientific">Papaver somniferum</name>
    <name type="common">Opium poppy</name>
    <dbReference type="NCBI Taxonomy" id="3469"/>
    <lineage>
        <taxon>Eukaryota</taxon>
        <taxon>Viridiplantae</taxon>
        <taxon>Streptophyta</taxon>
        <taxon>Embryophyta</taxon>
        <taxon>Tracheophyta</taxon>
        <taxon>Spermatophyta</taxon>
        <taxon>Magnoliopsida</taxon>
        <taxon>Ranunculales</taxon>
        <taxon>Papaveraceae</taxon>
        <taxon>Papaveroideae</taxon>
        <taxon>Papaver</taxon>
    </lineage>
</organism>
<evidence type="ECO:0000313" key="2">
    <source>
        <dbReference type="Proteomes" id="UP000316621"/>
    </source>
</evidence>
<protein>
    <submittedName>
        <fullName evidence="1">Uncharacterized protein</fullName>
    </submittedName>
</protein>
<dbReference type="AlphaFoldDB" id="A0A4Y7IYE2"/>
<sequence>MSGIGNGVFILYTSRRADPAMNQHDPAQFTCYLILGLNNVPWRLTNDQFTWSIEQDEKERVFLLELKIGEKVFICGFGKQKVRIYTSGLACSPCIVIEKSPFVFQREVN</sequence>
<dbReference type="Gramene" id="RZC52762">
    <property type="protein sequence ID" value="RZC52762"/>
    <property type="gene ID" value="C5167_021187"/>
</dbReference>
<name>A0A4Y7IYE2_PAPSO</name>
<reference evidence="1 2" key="1">
    <citation type="journal article" date="2018" name="Science">
        <title>The opium poppy genome and morphinan production.</title>
        <authorList>
            <person name="Guo L."/>
            <person name="Winzer T."/>
            <person name="Yang X."/>
            <person name="Li Y."/>
            <person name="Ning Z."/>
            <person name="He Z."/>
            <person name="Teodor R."/>
            <person name="Lu Y."/>
            <person name="Bowser T.A."/>
            <person name="Graham I.A."/>
            <person name="Ye K."/>
        </authorList>
    </citation>
    <scope>NUCLEOTIDE SEQUENCE [LARGE SCALE GENOMIC DNA]</scope>
    <source>
        <strain evidence="2">cv. HN1</strain>
        <tissue evidence="1">Leaves</tissue>
    </source>
</reference>
<gene>
    <name evidence="1" type="ORF">C5167_021187</name>
</gene>